<feature type="transmembrane region" description="Helical" evidence="1">
    <location>
        <begin position="12"/>
        <end position="36"/>
    </location>
</feature>
<dbReference type="EMBL" id="CP158367">
    <property type="protein sequence ID" value="XBX74086.1"/>
    <property type="molecule type" value="Genomic_DNA"/>
</dbReference>
<keyword evidence="1" id="KW-0472">Membrane</keyword>
<feature type="transmembrane region" description="Helical" evidence="1">
    <location>
        <begin position="86"/>
        <end position="110"/>
    </location>
</feature>
<name>A0AAU7VJG2_9FIRM</name>
<organism evidence="2">
    <name type="scientific">Proteinivorax tanatarense</name>
    <dbReference type="NCBI Taxonomy" id="1260629"/>
    <lineage>
        <taxon>Bacteria</taxon>
        <taxon>Bacillati</taxon>
        <taxon>Bacillota</taxon>
        <taxon>Clostridia</taxon>
        <taxon>Eubacteriales</taxon>
        <taxon>Proteinivoracaceae</taxon>
        <taxon>Proteinivorax</taxon>
    </lineage>
</organism>
<reference evidence="2" key="1">
    <citation type="journal article" date="2013" name="Extremophiles">
        <title>Proteinivorax tanatarense gen. nov., sp. nov., an anaerobic, haloalkaliphilic, proteolytic bacterium isolated from a decaying algal bloom, and proposal of Proteinivoraceae fam. nov.</title>
        <authorList>
            <person name="Kevbrin V."/>
            <person name="Boltyanskaya Y."/>
            <person name="Zhilina T."/>
            <person name="Kolganova T."/>
            <person name="Lavrentjeva E."/>
            <person name="Kuznetsov B."/>
        </authorList>
    </citation>
    <scope>NUCLEOTIDE SEQUENCE</scope>
    <source>
        <strain evidence="2">Z-910T</strain>
    </source>
</reference>
<accession>A0AAU7VJG2</accession>
<feature type="transmembrane region" description="Helical" evidence="1">
    <location>
        <begin position="42"/>
        <end position="65"/>
    </location>
</feature>
<dbReference type="RefSeq" id="WP_350342844.1">
    <property type="nucleotide sequence ID" value="NZ_CP158367.1"/>
</dbReference>
<dbReference type="Pfam" id="PF11188">
    <property type="entry name" value="DUF2975"/>
    <property type="match status" value="1"/>
</dbReference>
<gene>
    <name evidence="2" type="ORF">PRVXT_002110</name>
</gene>
<keyword evidence="1" id="KW-0812">Transmembrane</keyword>
<keyword evidence="1" id="KW-1133">Transmembrane helix</keyword>
<evidence type="ECO:0000313" key="2">
    <source>
        <dbReference type="EMBL" id="XBX74086.1"/>
    </source>
</evidence>
<evidence type="ECO:0000256" key="1">
    <source>
        <dbReference type="SAM" id="Phobius"/>
    </source>
</evidence>
<sequence length="163" mass="18507">MRHAFAAKTLKFLLTALWIVGIASFLITVLVGILSVNEISSIQNIVGVLFFITGHLVVLAIIWELRKIIKTVVEKEPFTDSNIRGFNTIGMLTIAMAILTFCRDIFYVIIGYPKLDILLYFSNEGFQTRMGFFMFLIFGCMAFVLSEIFSYAKKIKEENDLTV</sequence>
<reference evidence="2" key="2">
    <citation type="submission" date="2024-06" db="EMBL/GenBank/DDBJ databases">
        <authorList>
            <person name="Petrova K.O."/>
            <person name="Toshchakov S.V."/>
            <person name="Boltjanskaja Y.V."/>
            <person name="Kevbrin V."/>
        </authorList>
    </citation>
    <scope>NUCLEOTIDE SEQUENCE</scope>
    <source>
        <strain evidence="2">Z-910T</strain>
    </source>
</reference>
<protein>
    <submittedName>
        <fullName evidence="2">DUF2975 domain-containing protein</fullName>
    </submittedName>
</protein>
<feature type="transmembrane region" description="Helical" evidence="1">
    <location>
        <begin position="130"/>
        <end position="149"/>
    </location>
</feature>
<dbReference type="InterPro" id="IPR021354">
    <property type="entry name" value="DUF2975"/>
</dbReference>
<proteinExistence type="predicted"/>
<dbReference type="AlphaFoldDB" id="A0AAU7VJG2"/>